<feature type="transmembrane region" description="Helical" evidence="1">
    <location>
        <begin position="205"/>
        <end position="227"/>
    </location>
</feature>
<proteinExistence type="predicted"/>
<reference evidence="3 4" key="1">
    <citation type="submission" date="2019-09" db="EMBL/GenBank/DDBJ databases">
        <title>Distinct polysaccharide growth profiles of human intestinal Prevotella copri isolates.</title>
        <authorList>
            <person name="Fehlner-Peach H."/>
            <person name="Magnabosco C."/>
            <person name="Raghavan V."/>
            <person name="Scher J.U."/>
            <person name="Tett A."/>
            <person name="Cox L.M."/>
            <person name="Gottsegen C."/>
            <person name="Watters A."/>
            <person name="Wiltshire- Gordon J.D."/>
            <person name="Segata N."/>
            <person name="Bonneau R."/>
            <person name="Littman D.R."/>
        </authorList>
    </citation>
    <scope>NUCLEOTIDE SEQUENCE [LARGE SCALE GENOMIC DNA]</scope>
    <source>
        <strain evidence="4">iAQ1173</strain>
    </source>
</reference>
<feature type="domain" description="Phosphatidic acid phosphatase type 2/haloperoxidase" evidence="2">
    <location>
        <begin position="62"/>
        <end position="180"/>
    </location>
</feature>
<dbReference type="SUPFAM" id="SSF48317">
    <property type="entry name" value="Acid phosphatase/Vanadium-dependent haloperoxidase"/>
    <property type="match status" value="1"/>
</dbReference>
<dbReference type="PANTHER" id="PTHR14969">
    <property type="entry name" value="SPHINGOSINE-1-PHOSPHATE PHOSPHOHYDROLASE"/>
    <property type="match status" value="1"/>
</dbReference>
<feature type="transmembrane region" description="Helical" evidence="1">
    <location>
        <begin position="29"/>
        <end position="52"/>
    </location>
</feature>
<protein>
    <submittedName>
        <fullName evidence="3">Phosphatase PAP2 family protein</fullName>
    </submittedName>
</protein>
<comment type="caution">
    <text evidence="3">The sequence shown here is derived from an EMBL/GenBank/DDBJ whole genome shotgun (WGS) entry which is preliminary data.</text>
</comment>
<keyword evidence="1" id="KW-1133">Transmembrane helix</keyword>
<feature type="transmembrane region" description="Helical" evidence="1">
    <location>
        <begin position="141"/>
        <end position="159"/>
    </location>
</feature>
<evidence type="ECO:0000256" key="1">
    <source>
        <dbReference type="SAM" id="Phobius"/>
    </source>
</evidence>
<dbReference type="RefSeq" id="WP_158463424.1">
    <property type="nucleotide sequence ID" value="NZ_VZAD01000059.1"/>
</dbReference>
<dbReference type="InterPro" id="IPR036938">
    <property type="entry name" value="PAP2/HPO_sf"/>
</dbReference>
<dbReference type="CDD" id="cd03395">
    <property type="entry name" value="PAP2_like_4"/>
    <property type="match status" value="1"/>
</dbReference>
<sequence>MTDMLNTLEQADAQLLLFLNGFHNSYWDYFMMMYSSRFVWIPFYASFLYVMFRNYDWRSTTKCLVAIIAIVVLCDQTTSGLIKPMVERLRPSNTDNPISPMVHIVNNYRGGRYGFPSSHAANAWGMVFFAMYLARNRKLNLFLLAWAIVMAYSRAYMGVHYPGDILVGIFFGALYATLCYYLLAYIDPQGIEQWKTTGRQLHQSWLPITMGSLSVLVMLTVAAFMAATQIDIFFN</sequence>
<dbReference type="PANTHER" id="PTHR14969:SF13">
    <property type="entry name" value="AT30094P"/>
    <property type="match status" value="1"/>
</dbReference>
<dbReference type="Pfam" id="PF01569">
    <property type="entry name" value="PAP2"/>
    <property type="match status" value="1"/>
</dbReference>
<dbReference type="SMART" id="SM00014">
    <property type="entry name" value="acidPPc"/>
    <property type="match status" value="1"/>
</dbReference>
<dbReference type="AlphaFoldDB" id="A0A6A7WB94"/>
<organism evidence="3 4">
    <name type="scientific">Segatella copri</name>
    <dbReference type="NCBI Taxonomy" id="165179"/>
    <lineage>
        <taxon>Bacteria</taxon>
        <taxon>Pseudomonadati</taxon>
        <taxon>Bacteroidota</taxon>
        <taxon>Bacteroidia</taxon>
        <taxon>Bacteroidales</taxon>
        <taxon>Prevotellaceae</taxon>
        <taxon>Segatella</taxon>
    </lineage>
</organism>
<dbReference type="InterPro" id="IPR000326">
    <property type="entry name" value="PAP2/HPO"/>
</dbReference>
<evidence type="ECO:0000259" key="2">
    <source>
        <dbReference type="SMART" id="SM00014"/>
    </source>
</evidence>
<keyword evidence="4" id="KW-1185">Reference proteome</keyword>
<evidence type="ECO:0000313" key="3">
    <source>
        <dbReference type="EMBL" id="MQP11730.1"/>
    </source>
</evidence>
<dbReference type="Proteomes" id="UP000384372">
    <property type="component" value="Unassembled WGS sequence"/>
</dbReference>
<keyword evidence="1" id="KW-0812">Transmembrane</keyword>
<keyword evidence="1" id="KW-0472">Membrane</keyword>
<dbReference type="Gene3D" id="1.20.144.10">
    <property type="entry name" value="Phosphatidic acid phosphatase type 2/haloperoxidase"/>
    <property type="match status" value="2"/>
</dbReference>
<accession>A0A6A7WB94</accession>
<dbReference type="EMBL" id="VZAD01000059">
    <property type="protein sequence ID" value="MQP11730.1"/>
    <property type="molecule type" value="Genomic_DNA"/>
</dbReference>
<dbReference type="OrthoDB" id="9789113at2"/>
<gene>
    <name evidence="3" type="ORF">F7D20_07115</name>
</gene>
<evidence type="ECO:0000313" key="4">
    <source>
        <dbReference type="Proteomes" id="UP000384372"/>
    </source>
</evidence>
<feature type="transmembrane region" description="Helical" evidence="1">
    <location>
        <begin position="165"/>
        <end position="184"/>
    </location>
</feature>
<name>A0A6A7WB94_9BACT</name>